<evidence type="ECO:0000313" key="2">
    <source>
        <dbReference type="Proteomes" id="UP001596978"/>
    </source>
</evidence>
<dbReference type="EMBL" id="JBHTJH010000004">
    <property type="protein sequence ID" value="MFD0861243.1"/>
    <property type="molecule type" value="Genomic_DNA"/>
</dbReference>
<gene>
    <name evidence="1" type="ORF">ACFQ1M_03420</name>
</gene>
<accession>A0ABW3CX97</accession>
<keyword evidence="2" id="KW-1185">Reference proteome</keyword>
<dbReference type="RefSeq" id="WP_386403891.1">
    <property type="nucleotide sequence ID" value="NZ_JBHTJH010000004.1"/>
</dbReference>
<proteinExistence type="predicted"/>
<organism evidence="1 2">
    <name type="scientific">Sungkyunkwania multivorans</name>
    <dbReference type="NCBI Taxonomy" id="1173618"/>
    <lineage>
        <taxon>Bacteria</taxon>
        <taxon>Pseudomonadati</taxon>
        <taxon>Bacteroidota</taxon>
        <taxon>Flavobacteriia</taxon>
        <taxon>Flavobacteriales</taxon>
        <taxon>Flavobacteriaceae</taxon>
        <taxon>Sungkyunkwania</taxon>
    </lineage>
</organism>
<protein>
    <submittedName>
        <fullName evidence="1">Asparagine synthetase B</fullName>
    </submittedName>
</protein>
<name>A0ABW3CX97_9FLAO</name>
<reference evidence="2" key="1">
    <citation type="journal article" date="2019" name="Int. J. Syst. Evol. Microbiol.">
        <title>The Global Catalogue of Microorganisms (GCM) 10K type strain sequencing project: providing services to taxonomists for standard genome sequencing and annotation.</title>
        <authorList>
            <consortium name="The Broad Institute Genomics Platform"/>
            <consortium name="The Broad Institute Genome Sequencing Center for Infectious Disease"/>
            <person name="Wu L."/>
            <person name="Ma J."/>
        </authorList>
    </citation>
    <scope>NUCLEOTIDE SEQUENCE [LARGE SCALE GENOMIC DNA]</scope>
    <source>
        <strain evidence="2">CCUG 62952</strain>
    </source>
</reference>
<evidence type="ECO:0000313" key="1">
    <source>
        <dbReference type="EMBL" id="MFD0861243.1"/>
    </source>
</evidence>
<dbReference type="Proteomes" id="UP001596978">
    <property type="component" value="Unassembled WGS sequence"/>
</dbReference>
<comment type="caution">
    <text evidence="1">The sequence shown here is derived from an EMBL/GenBank/DDBJ whole genome shotgun (WGS) entry which is preliminary data.</text>
</comment>
<sequence>MDAEGQENHLKAYGITYWSLERKVKVKWLLNYRGGSFLLPNSEEIKKECQIRGVSFEVLSTSKAESILAEISSPAKNQEAVVLEKAPKIAVYSPKGNQPWDDAVTMVLTYAEIPYTIVYDEEVLSDELLLYDWLHLHHEDFTGQYGKFYGAYRAAPWYIQQKKEAEALAAKLGFSKVSEEKQAVALKIRDYVVGGGFMFAMCSATDSFDIALAAENVDICEPMFDGDPSDPNYQSRIDYRKTFAFTNFTLERRPDRYEFSSIDMTNKRRISQETDYFTLMDFSAKWDPIPTMLCQNHTALVKGFMGQTTSFDRNEIKANVLVMGENRSNGEARYIHGIKGKGFFTFYGGHDPEDYRHRVGDPKTELDLHPTSPGYRLILNNVLFPAARKKKQKT</sequence>